<feature type="domain" description="Mce/MlaD" evidence="8">
    <location>
        <begin position="52"/>
        <end position="136"/>
    </location>
</feature>
<keyword evidence="4 7" id="KW-0812">Transmembrane</keyword>
<evidence type="ECO:0000256" key="4">
    <source>
        <dbReference type="ARBA" id="ARBA00022692"/>
    </source>
</evidence>
<dbReference type="EMBL" id="FNAH01000001">
    <property type="protein sequence ID" value="SDD47584.1"/>
    <property type="molecule type" value="Genomic_DNA"/>
</dbReference>
<feature type="transmembrane region" description="Helical" evidence="7">
    <location>
        <begin position="24"/>
        <end position="47"/>
    </location>
</feature>
<keyword evidence="6 7" id="KW-0472">Membrane</keyword>
<keyword evidence="5 7" id="KW-1133">Transmembrane helix</keyword>
<dbReference type="PANTHER" id="PTHR30462">
    <property type="entry name" value="INTERMEMBRANE TRANSPORT PROTEIN PQIB-RELATED"/>
    <property type="match status" value="1"/>
</dbReference>
<reference evidence="9 10" key="1">
    <citation type="submission" date="2016-10" db="EMBL/GenBank/DDBJ databases">
        <authorList>
            <person name="de Groot N.N."/>
        </authorList>
    </citation>
    <scope>NUCLEOTIDE SEQUENCE [LARGE SCALE GENOMIC DNA]</scope>
    <source>
        <strain evidence="9 10">DSM 22220</strain>
    </source>
</reference>
<evidence type="ECO:0000256" key="3">
    <source>
        <dbReference type="ARBA" id="ARBA00022519"/>
    </source>
</evidence>
<accession>A0A1G6V275</accession>
<keyword evidence="10" id="KW-1185">Reference proteome</keyword>
<evidence type="ECO:0000313" key="9">
    <source>
        <dbReference type="EMBL" id="SDD47584.1"/>
    </source>
</evidence>
<evidence type="ECO:0000256" key="2">
    <source>
        <dbReference type="ARBA" id="ARBA00022475"/>
    </source>
</evidence>
<proteinExistence type="predicted"/>
<dbReference type="Pfam" id="PF02470">
    <property type="entry name" value="MlaD"/>
    <property type="match status" value="3"/>
</dbReference>
<keyword evidence="3" id="KW-0997">Cell inner membrane</keyword>
<dbReference type="Proteomes" id="UP000199344">
    <property type="component" value="Unassembled WGS sequence"/>
</dbReference>
<protein>
    <submittedName>
        <fullName evidence="9">Paraquat-inducible protein B</fullName>
    </submittedName>
</protein>
<dbReference type="RefSeq" id="WP_090520808.1">
    <property type="nucleotide sequence ID" value="NZ_FNAH01000001.1"/>
</dbReference>
<dbReference type="AlphaFoldDB" id="A0A1G6V275"/>
<feature type="domain" description="Mce/MlaD" evidence="8">
    <location>
        <begin position="304"/>
        <end position="394"/>
    </location>
</feature>
<organism evidence="9 10">
    <name type="scientific">Paracoccus isoporae</name>
    <dbReference type="NCBI Taxonomy" id="591205"/>
    <lineage>
        <taxon>Bacteria</taxon>
        <taxon>Pseudomonadati</taxon>
        <taxon>Pseudomonadota</taxon>
        <taxon>Alphaproteobacteria</taxon>
        <taxon>Rhodobacterales</taxon>
        <taxon>Paracoccaceae</taxon>
        <taxon>Paracoccus</taxon>
    </lineage>
</organism>
<dbReference type="PANTHER" id="PTHR30462:SF0">
    <property type="entry name" value="INTERMEMBRANE TRANSPORT PROTEIN YEBT"/>
    <property type="match status" value="1"/>
</dbReference>
<gene>
    <name evidence="9" type="ORF">SAMN05421538_101686</name>
</gene>
<evidence type="ECO:0000256" key="6">
    <source>
        <dbReference type="ARBA" id="ARBA00023136"/>
    </source>
</evidence>
<dbReference type="GO" id="GO:0005886">
    <property type="term" value="C:plasma membrane"/>
    <property type="evidence" value="ECO:0007669"/>
    <property type="project" value="UniProtKB-SubCell"/>
</dbReference>
<dbReference type="STRING" id="591205.SAMN05421538_101686"/>
<dbReference type="InterPro" id="IPR003399">
    <property type="entry name" value="Mce/MlaD"/>
</dbReference>
<keyword evidence="2" id="KW-1003">Cell membrane</keyword>
<evidence type="ECO:0000256" key="7">
    <source>
        <dbReference type="SAM" id="Phobius"/>
    </source>
</evidence>
<sequence length="681" mass="72831">MSDDTTPRPAHPARRTAARAARASFSLIWLVPILALAVTLGLAWNAYSGRGELISVTFRDATGIVPGETTLKFREITVGEVEAVRFTDDLRSVEVDIRTEPEVTPYIDADAEFWIVRPVVSAQGISRLDTVLSGVFIEGFWDADRGEPATEFVGLDRPTLARLSGEGTWITLSSPGAKGLAEGAPVTFRGLEVGRMQNLHLSEEDETVLADVFIEAPHDQRLTTSTVFWDTSGFSVSLGAQGLSLNVDSLSKLVQGGVAFSTMATGGQPVEAGHVFDLQPDEETARTSLFGSSDRDLRLTMLASNDVSGLQTNADVTFDGLVIGRVTEIGVDFDETRPEDEQILQRITFVIAPDRLGVPASSTREEMLEFLQDRVEAGLRSRITSSGFLGTSMVVELLEQPRASDATLDIDAEPYPVMPSLPPEVSDLGASAEGLMDRLGGLNFEELLQSATNMMDAVTQLAASPDTRAIPGALRETLDEARLAVADVQAMTGELRDAGAAANLARMLDEAAQAAEAVQLAAADVPQMVEQMDEAAEAIEDFRFDEISAQASAILADLRAMLGTEDAEQLPRNLSDTLEAASGLLNDLRDGNAAGSLNATLDSARVAADEVAQAAETLPALSERFQRLAARAEAAVATYGENGAFTNDARTMIRELTRAAAAFGSLSRTIERNPRAFILGR</sequence>
<dbReference type="InterPro" id="IPR051800">
    <property type="entry name" value="PqiA-PqiB_transport"/>
</dbReference>
<feature type="domain" description="Mce/MlaD" evidence="8">
    <location>
        <begin position="170"/>
        <end position="227"/>
    </location>
</feature>
<evidence type="ECO:0000256" key="5">
    <source>
        <dbReference type="ARBA" id="ARBA00022989"/>
    </source>
</evidence>
<evidence type="ECO:0000259" key="8">
    <source>
        <dbReference type="Pfam" id="PF02470"/>
    </source>
</evidence>
<comment type="subcellular location">
    <subcellularLocation>
        <location evidence="1">Cell inner membrane</location>
    </subcellularLocation>
</comment>
<dbReference type="OrthoDB" id="9806984at2"/>
<name>A0A1G6V275_9RHOB</name>
<evidence type="ECO:0000313" key="10">
    <source>
        <dbReference type="Proteomes" id="UP000199344"/>
    </source>
</evidence>
<evidence type="ECO:0000256" key="1">
    <source>
        <dbReference type="ARBA" id="ARBA00004533"/>
    </source>
</evidence>